<dbReference type="OrthoDB" id="417877at2759"/>
<dbReference type="Gene3D" id="3.50.50.60">
    <property type="entry name" value="FAD/NAD(P)-binding domain"/>
    <property type="match status" value="1"/>
</dbReference>
<dbReference type="GO" id="GO:0044550">
    <property type="term" value="P:secondary metabolite biosynthetic process"/>
    <property type="evidence" value="ECO:0007669"/>
    <property type="project" value="TreeGrafter"/>
</dbReference>
<evidence type="ECO:0000256" key="2">
    <source>
        <dbReference type="ARBA" id="ARBA00022827"/>
    </source>
</evidence>
<dbReference type="Pfam" id="PF01494">
    <property type="entry name" value="FAD_binding_3"/>
    <property type="match status" value="1"/>
</dbReference>
<evidence type="ECO:0000256" key="3">
    <source>
        <dbReference type="ARBA" id="ARBA00023002"/>
    </source>
</evidence>
<name>A0A517LM96_9PEZI</name>
<dbReference type="InterPro" id="IPR002938">
    <property type="entry name" value="FAD-bd"/>
</dbReference>
<organism evidence="5 6">
    <name type="scientific">Venturia effusa</name>
    <dbReference type="NCBI Taxonomy" id="50376"/>
    <lineage>
        <taxon>Eukaryota</taxon>
        <taxon>Fungi</taxon>
        <taxon>Dikarya</taxon>
        <taxon>Ascomycota</taxon>
        <taxon>Pezizomycotina</taxon>
        <taxon>Dothideomycetes</taxon>
        <taxon>Pleosporomycetidae</taxon>
        <taxon>Venturiales</taxon>
        <taxon>Venturiaceae</taxon>
        <taxon>Venturia</taxon>
    </lineage>
</organism>
<keyword evidence="2" id="KW-0274">FAD</keyword>
<evidence type="ECO:0000256" key="1">
    <source>
        <dbReference type="ARBA" id="ARBA00022630"/>
    </source>
</evidence>
<evidence type="ECO:0000313" key="6">
    <source>
        <dbReference type="Proteomes" id="UP000316270"/>
    </source>
</evidence>
<protein>
    <recommendedName>
        <fullName evidence="4">FAD-binding domain-containing protein</fullName>
    </recommendedName>
</protein>
<dbReference type="GO" id="GO:0071949">
    <property type="term" value="F:FAD binding"/>
    <property type="evidence" value="ECO:0007669"/>
    <property type="project" value="InterPro"/>
</dbReference>
<dbReference type="SUPFAM" id="SSF51905">
    <property type="entry name" value="FAD/NAD(P)-binding domain"/>
    <property type="match status" value="1"/>
</dbReference>
<dbReference type="PANTHER" id="PTHR46720:SF3">
    <property type="entry name" value="FAD-BINDING DOMAIN-CONTAINING PROTEIN-RELATED"/>
    <property type="match status" value="1"/>
</dbReference>
<dbReference type="Proteomes" id="UP000316270">
    <property type="component" value="Chromosome 16"/>
</dbReference>
<dbReference type="GO" id="GO:0016491">
    <property type="term" value="F:oxidoreductase activity"/>
    <property type="evidence" value="ECO:0007669"/>
    <property type="project" value="UniProtKB-KW"/>
</dbReference>
<reference evidence="5 6" key="1">
    <citation type="submission" date="2019-07" db="EMBL/GenBank/DDBJ databases">
        <title>Finished genome of Venturia effusa.</title>
        <authorList>
            <person name="Young C.A."/>
            <person name="Cox M.P."/>
            <person name="Ganley A.R.D."/>
            <person name="David W.J."/>
        </authorList>
    </citation>
    <scope>NUCLEOTIDE SEQUENCE [LARGE SCALE GENOMIC DNA]</scope>
    <source>
        <strain evidence="6">albino</strain>
    </source>
</reference>
<feature type="domain" description="FAD-binding" evidence="4">
    <location>
        <begin position="250"/>
        <end position="322"/>
    </location>
</feature>
<keyword evidence="3" id="KW-0560">Oxidoreductase</keyword>
<dbReference type="EMBL" id="CP042200">
    <property type="protein sequence ID" value="QDS76696.1"/>
    <property type="molecule type" value="Genomic_DNA"/>
</dbReference>
<dbReference type="STRING" id="50376.A0A517LM96"/>
<dbReference type="PRINTS" id="PR00420">
    <property type="entry name" value="RNGMNOXGNASE"/>
</dbReference>
<dbReference type="AlphaFoldDB" id="A0A517LM96"/>
<dbReference type="InterPro" id="IPR036188">
    <property type="entry name" value="FAD/NAD-bd_sf"/>
</dbReference>
<dbReference type="PANTHER" id="PTHR46720">
    <property type="entry name" value="HYDROXYLASE, PUTATIVE (AFU_ORTHOLOGUE AFUA_3G01460)-RELATED"/>
    <property type="match status" value="1"/>
</dbReference>
<gene>
    <name evidence="5" type="ORF">FKW77_000670</name>
</gene>
<evidence type="ECO:0000313" key="5">
    <source>
        <dbReference type="EMBL" id="QDS76696.1"/>
    </source>
</evidence>
<evidence type="ECO:0000259" key="4">
    <source>
        <dbReference type="Pfam" id="PF01494"/>
    </source>
</evidence>
<sequence length="353" mass="38953">MLYEDESAPVSINFPSGGVECWCDSYMFAEWDKQGNKFYPFSSDGSSRPVYKSSFNILAIKNKASEEETTWINFRNGINDPSLIVKIQTQDDAKTGLSSVHRARFLEALAARIPAERFHFNKRLVELESGTTAALLLRFDDGTTEEVDALIGCDGIRSKCRQLMLQRQSVSEDLLFTNKYVYRGLVAMERARSVLGDKLSENSQMYLGPGGHVLTYPIEGGDVLNVVAFRDKCDRALEDVDLWALFDMRPIESYYKGFIALLGDAAHASTPHQGAGAGQALEDALVLASLLDDESVRCVSDIPAALKAYSQTQKDRSQKAVATSRAVGDTYACRGPAGSDIEGIRAELLQQFQ</sequence>
<keyword evidence="1" id="KW-0285">Flavoprotein</keyword>
<proteinExistence type="predicted"/>
<keyword evidence="6" id="KW-1185">Reference proteome</keyword>
<dbReference type="InterPro" id="IPR051104">
    <property type="entry name" value="FAD_monoxygenase"/>
</dbReference>
<accession>A0A517LM96</accession>